<gene>
    <name evidence="2" type="ORF">I4I81_20750</name>
</gene>
<evidence type="ECO:0000313" key="3">
    <source>
        <dbReference type="Proteomes" id="UP000694287"/>
    </source>
</evidence>
<dbReference type="Pfam" id="PF01909">
    <property type="entry name" value="NTP_transf_2"/>
    <property type="match status" value="1"/>
</dbReference>
<sequence>MTPDHLRHLGTAVLTVAARRGAGHVRVLGSVARGEAVEGSDLDVLVRFEAGRSLLDRDRHTLDEAVRI</sequence>
<protein>
    <submittedName>
        <fullName evidence="2">Nucleotidyltransferase domain-containing protein</fullName>
    </submittedName>
</protein>
<dbReference type="CDD" id="cd05403">
    <property type="entry name" value="NT_KNTase_like"/>
    <property type="match status" value="1"/>
</dbReference>
<reference evidence="2 3" key="1">
    <citation type="submission" date="2020-11" db="EMBL/GenBank/DDBJ databases">
        <title>Pseudonocardia abyssalis sp. nov. and Pseudonocardia oceani sp. nov., description and phylogenomic analysis of two novel actinomycetes isolated from the deep Southern Ocean.</title>
        <authorList>
            <person name="Parra J."/>
        </authorList>
    </citation>
    <scope>NUCLEOTIDE SEQUENCE [LARGE SCALE GENOMIC DNA]</scope>
    <source>
        <strain evidence="2 3">KRD-168</strain>
    </source>
</reference>
<proteinExistence type="predicted"/>
<dbReference type="InterPro" id="IPR002934">
    <property type="entry name" value="Polymerase_NTP_transf_dom"/>
</dbReference>
<name>A0ABS6UXS8_9PSEU</name>
<comment type="caution">
    <text evidence="2">The sequence shown here is derived from an EMBL/GenBank/DDBJ whole genome shotgun (WGS) entry which is preliminary data.</text>
</comment>
<evidence type="ECO:0000313" key="2">
    <source>
        <dbReference type="EMBL" id="MBW0136678.1"/>
    </source>
</evidence>
<organism evidence="2 3">
    <name type="scientific">Pseudonocardia abyssalis</name>
    <dbReference type="NCBI Taxonomy" id="2792008"/>
    <lineage>
        <taxon>Bacteria</taxon>
        <taxon>Bacillati</taxon>
        <taxon>Actinomycetota</taxon>
        <taxon>Actinomycetes</taxon>
        <taxon>Pseudonocardiales</taxon>
        <taxon>Pseudonocardiaceae</taxon>
        <taxon>Pseudonocardia</taxon>
    </lineage>
</organism>
<accession>A0ABS6UXS8</accession>
<dbReference type="Proteomes" id="UP000694287">
    <property type="component" value="Unassembled WGS sequence"/>
</dbReference>
<keyword evidence="3" id="KW-1185">Reference proteome</keyword>
<evidence type="ECO:0000259" key="1">
    <source>
        <dbReference type="Pfam" id="PF01909"/>
    </source>
</evidence>
<feature type="domain" description="Polymerase nucleotidyl transferase" evidence="1">
    <location>
        <begin position="24"/>
        <end position="57"/>
    </location>
</feature>
<dbReference type="EMBL" id="JADQDK010000001">
    <property type="protein sequence ID" value="MBW0136678.1"/>
    <property type="molecule type" value="Genomic_DNA"/>
</dbReference>